<evidence type="ECO:0000313" key="3">
    <source>
        <dbReference type="Proteomes" id="UP000032066"/>
    </source>
</evidence>
<reference evidence="2 3" key="1">
    <citation type="submission" date="2015-02" db="EMBL/GenBank/DDBJ databases">
        <title>Draft genome sequence of Kitasatospora griseola MF730-N6, a bafilomycin, terpentecin and satosporin producer.</title>
        <authorList>
            <person name="Arens J.C."/>
            <person name="Haltli B."/>
            <person name="Kerr R.G."/>
        </authorList>
    </citation>
    <scope>NUCLEOTIDE SEQUENCE [LARGE SCALE GENOMIC DNA]</scope>
    <source>
        <strain evidence="2 3">MF730-N6</strain>
    </source>
</reference>
<sequence length="197" mass="21507">MRRAGRIAVPTLALLVAAVSARYFTLDPDTFVPQQRTVYLAHLAPLLLHIGGGIVALVVGLPQFLPGLRARRPAVHRWTGRLYALAALAMGIGGLLIAPRALFPPFSPLGFAALDLLTLATTALGVARARAGRIAEHRRWMLRSYALMFAAVTFRLWLFVVGLTGLPFGVVYASGAWASWMINLAVAERMLRRRRIS</sequence>
<dbReference type="EMBL" id="JXZB01000002">
    <property type="protein sequence ID" value="KIQ65991.1"/>
    <property type="molecule type" value="Genomic_DNA"/>
</dbReference>
<organism evidence="2 3">
    <name type="scientific">Kitasatospora griseola</name>
    <name type="common">Streptomyces griseolosporeus</name>
    <dbReference type="NCBI Taxonomy" id="2064"/>
    <lineage>
        <taxon>Bacteria</taxon>
        <taxon>Bacillati</taxon>
        <taxon>Actinomycetota</taxon>
        <taxon>Actinomycetes</taxon>
        <taxon>Kitasatosporales</taxon>
        <taxon>Streptomycetaceae</taxon>
        <taxon>Kitasatospora</taxon>
    </lineage>
</organism>
<keyword evidence="1" id="KW-1133">Transmembrane helix</keyword>
<feature type="transmembrane region" description="Helical" evidence="1">
    <location>
        <begin position="82"/>
        <end position="103"/>
    </location>
</feature>
<dbReference type="InterPro" id="IPR018750">
    <property type="entry name" value="DUF2306_membrane"/>
</dbReference>
<evidence type="ECO:0000313" key="2">
    <source>
        <dbReference type="EMBL" id="KIQ65991.1"/>
    </source>
</evidence>
<keyword evidence="1" id="KW-0472">Membrane</keyword>
<dbReference type="Pfam" id="PF10067">
    <property type="entry name" value="DUF2306"/>
    <property type="match status" value="1"/>
</dbReference>
<keyword evidence="1" id="KW-0812">Transmembrane</keyword>
<dbReference type="AlphaFoldDB" id="A0A0D0P2W3"/>
<protein>
    <recommendedName>
        <fullName evidence="4">DUF2306 domain-containing protein</fullName>
    </recommendedName>
</protein>
<name>A0A0D0P2W3_KITGR</name>
<accession>A0A0D0P2W3</accession>
<evidence type="ECO:0000256" key="1">
    <source>
        <dbReference type="SAM" id="Phobius"/>
    </source>
</evidence>
<keyword evidence="3" id="KW-1185">Reference proteome</keyword>
<evidence type="ECO:0008006" key="4">
    <source>
        <dbReference type="Google" id="ProtNLM"/>
    </source>
</evidence>
<proteinExistence type="predicted"/>
<feature type="transmembrane region" description="Helical" evidence="1">
    <location>
        <begin position="140"/>
        <end position="160"/>
    </location>
</feature>
<gene>
    <name evidence="2" type="ORF">TR51_13545</name>
</gene>
<comment type="caution">
    <text evidence="2">The sequence shown here is derived from an EMBL/GenBank/DDBJ whole genome shotgun (WGS) entry which is preliminary data.</text>
</comment>
<dbReference type="PATRIC" id="fig|2064.6.peg.2912"/>
<feature type="transmembrane region" description="Helical" evidence="1">
    <location>
        <begin position="166"/>
        <end position="187"/>
    </location>
</feature>
<feature type="transmembrane region" description="Helical" evidence="1">
    <location>
        <begin position="37"/>
        <end position="61"/>
    </location>
</feature>
<feature type="transmembrane region" description="Helical" evidence="1">
    <location>
        <begin position="109"/>
        <end position="128"/>
    </location>
</feature>
<dbReference type="Proteomes" id="UP000032066">
    <property type="component" value="Unassembled WGS sequence"/>
</dbReference>